<dbReference type="InterPro" id="IPR036979">
    <property type="entry name" value="CM_dom_sf"/>
</dbReference>
<dbReference type="InterPro" id="IPR002701">
    <property type="entry name" value="CM_II_prokaryot"/>
</dbReference>
<evidence type="ECO:0000259" key="3">
    <source>
        <dbReference type="PROSITE" id="PS51168"/>
    </source>
</evidence>
<dbReference type="SMART" id="SM00830">
    <property type="entry name" value="CM_2"/>
    <property type="match status" value="1"/>
</dbReference>
<sequence>MSLFDRDQKPYLIAGPCSAESREQLWQTAEGLQSLPIKLFRAGVWKPRTRPGSFEGKGVEALEWMAEIKKHFGFSLTVEVAEAEHIEQAMRYGVDCVWIGARTTVNPFQVQHIADALKGTSLAVMVKNPVNPDTDLWQGAIERIAAAGIRDIAAIHRGFSMYKSDSGYRNQPHWIIPVELRRRMPGLPIFCDPSHITGKAANVATVAQKAMHIGFDGLMIETHIDPEHALTDAAQQITPAQLAVLLDGLVIRREMAETEGEDLLKIEFLRQSADNIDTEIIELLAKRMELSAQLGEIKGRNQITAYQPERWREIMETRKSQAARLSLNQDYIAALWQIIHDESIRKQLEQLASKVQ</sequence>
<dbReference type="PANTHER" id="PTHR43018">
    <property type="entry name" value="PHOSPHO-2-DEHYDRO-3-DEOXYHEPTONATE ALDOLASE"/>
    <property type="match status" value="1"/>
</dbReference>
<dbReference type="InterPro" id="IPR006218">
    <property type="entry name" value="DAHP1/KDSA"/>
</dbReference>
<protein>
    <recommendedName>
        <fullName evidence="1">chorismate mutase</fullName>
        <ecNumber evidence="1">5.4.99.5</ecNumber>
    </recommendedName>
</protein>
<dbReference type="EC" id="5.4.99.5" evidence="1"/>
<dbReference type="InterPro" id="IPR052899">
    <property type="entry name" value="Class-I_DAHP_synthase"/>
</dbReference>
<reference evidence="5" key="1">
    <citation type="journal article" date="2019" name="Int. J. Syst. Evol. Microbiol.">
        <title>The Global Catalogue of Microorganisms (GCM) 10K type strain sequencing project: providing services to taxonomists for standard genome sequencing and annotation.</title>
        <authorList>
            <consortium name="The Broad Institute Genomics Platform"/>
            <consortium name="The Broad Institute Genome Sequencing Center for Infectious Disease"/>
            <person name="Wu L."/>
            <person name="Ma J."/>
        </authorList>
    </citation>
    <scope>NUCLEOTIDE SEQUENCE [LARGE SCALE GENOMIC DNA]</scope>
    <source>
        <strain evidence="5">JCM 31921</strain>
    </source>
</reference>
<organism evidence="4 5">
    <name type="scientific">Rurimicrobium arvi</name>
    <dbReference type="NCBI Taxonomy" id="2049916"/>
    <lineage>
        <taxon>Bacteria</taxon>
        <taxon>Pseudomonadati</taxon>
        <taxon>Bacteroidota</taxon>
        <taxon>Chitinophagia</taxon>
        <taxon>Chitinophagales</taxon>
        <taxon>Chitinophagaceae</taxon>
        <taxon>Rurimicrobium</taxon>
    </lineage>
</organism>
<dbReference type="RefSeq" id="WP_344822658.1">
    <property type="nucleotide sequence ID" value="NZ_BAABEZ010000004.1"/>
</dbReference>
<evidence type="ECO:0000256" key="2">
    <source>
        <dbReference type="ARBA" id="ARBA00022679"/>
    </source>
</evidence>
<keyword evidence="2" id="KW-0808">Transferase</keyword>
<dbReference type="Gene3D" id="1.20.59.10">
    <property type="entry name" value="Chorismate mutase"/>
    <property type="match status" value="1"/>
</dbReference>
<comment type="caution">
    <text evidence="4">The sequence shown here is derived from an EMBL/GenBank/DDBJ whole genome shotgun (WGS) entry which is preliminary data.</text>
</comment>
<evidence type="ECO:0000256" key="1">
    <source>
        <dbReference type="ARBA" id="ARBA00012404"/>
    </source>
</evidence>
<dbReference type="InterPro" id="IPR013785">
    <property type="entry name" value="Aldolase_TIM"/>
</dbReference>
<dbReference type="Pfam" id="PF01817">
    <property type="entry name" value="CM_2"/>
    <property type="match status" value="1"/>
</dbReference>
<evidence type="ECO:0000313" key="5">
    <source>
        <dbReference type="Proteomes" id="UP001501410"/>
    </source>
</evidence>
<dbReference type="SUPFAM" id="SSF51569">
    <property type="entry name" value="Aldolase"/>
    <property type="match status" value="1"/>
</dbReference>
<dbReference type="PANTHER" id="PTHR43018:SF1">
    <property type="entry name" value="PROTEIN AROA(G)"/>
    <property type="match status" value="1"/>
</dbReference>
<dbReference type="EMBL" id="BAABEZ010000004">
    <property type="protein sequence ID" value="GAA4450533.1"/>
    <property type="molecule type" value="Genomic_DNA"/>
</dbReference>
<feature type="domain" description="Chorismate mutase" evidence="3">
    <location>
        <begin position="260"/>
        <end position="351"/>
    </location>
</feature>
<dbReference type="Proteomes" id="UP001501410">
    <property type="component" value="Unassembled WGS sequence"/>
</dbReference>
<dbReference type="Pfam" id="PF00793">
    <property type="entry name" value="DAHP_synth_1"/>
    <property type="match status" value="1"/>
</dbReference>
<proteinExistence type="predicted"/>
<evidence type="ECO:0000313" key="4">
    <source>
        <dbReference type="EMBL" id="GAA4450533.1"/>
    </source>
</evidence>
<keyword evidence="5" id="KW-1185">Reference proteome</keyword>
<dbReference type="PROSITE" id="PS51168">
    <property type="entry name" value="CHORISMATE_MUT_2"/>
    <property type="match status" value="1"/>
</dbReference>
<dbReference type="Gene3D" id="3.20.20.70">
    <property type="entry name" value="Aldolase class I"/>
    <property type="match status" value="1"/>
</dbReference>
<gene>
    <name evidence="4" type="ORF">GCM10023092_06560</name>
</gene>
<accession>A0ABP8MH70</accession>
<name>A0ABP8MH70_9BACT</name>
<dbReference type="InterPro" id="IPR036263">
    <property type="entry name" value="Chorismate_II_sf"/>
</dbReference>
<dbReference type="SUPFAM" id="SSF48600">
    <property type="entry name" value="Chorismate mutase II"/>
    <property type="match status" value="1"/>
</dbReference>